<dbReference type="EMBL" id="BART01042308">
    <property type="protein sequence ID" value="GAH22133.1"/>
    <property type="molecule type" value="Genomic_DNA"/>
</dbReference>
<accession>X1FMZ0</accession>
<evidence type="ECO:0000259" key="1">
    <source>
        <dbReference type="Pfam" id="PF06616"/>
    </source>
</evidence>
<dbReference type="GO" id="GO:0003677">
    <property type="term" value="F:DNA binding"/>
    <property type="evidence" value="ECO:0007669"/>
    <property type="project" value="InterPro"/>
</dbReference>
<dbReference type="GO" id="GO:0009307">
    <property type="term" value="P:DNA restriction-modification system"/>
    <property type="evidence" value="ECO:0007669"/>
    <property type="project" value="InterPro"/>
</dbReference>
<gene>
    <name evidence="2" type="ORF">S01H4_67346</name>
</gene>
<dbReference type="Pfam" id="PF06616">
    <property type="entry name" value="BsuBI_PstI_RE"/>
    <property type="match status" value="1"/>
</dbReference>
<evidence type="ECO:0000313" key="2">
    <source>
        <dbReference type="EMBL" id="GAH22133.1"/>
    </source>
</evidence>
<dbReference type="GO" id="GO:0000287">
    <property type="term" value="F:magnesium ion binding"/>
    <property type="evidence" value="ECO:0007669"/>
    <property type="project" value="InterPro"/>
</dbReference>
<protein>
    <recommendedName>
        <fullName evidence="1">BsuBI/PstI restriction endonuclease domain-containing protein</fullName>
    </recommendedName>
</protein>
<dbReference type="InterPro" id="IPR009528">
    <property type="entry name" value="Restrct_endonuc_II_BsuBI_C"/>
</dbReference>
<sequence length="36" mass="4406">LITAFPDRKTFRKFVEEIAWETKVWIAEEHFGIIHF</sequence>
<dbReference type="AlphaFoldDB" id="X1FMZ0"/>
<reference evidence="2" key="1">
    <citation type="journal article" date="2014" name="Front. Microbiol.">
        <title>High frequency of phylogenetically diverse reductive dehalogenase-homologous genes in deep subseafloor sedimentary metagenomes.</title>
        <authorList>
            <person name="Kawai M."/>
            <person name="Futagami T."/>
            <person name="Toyoda A."/>
            <person name="Takaki Y."/>
            <person name="Nishi S."/>
            <person name="Hori S."/>
            <person name="Arai W."/>
            <person name="Tsubouchi T."/>
            <person name="Morono Y."/>
            <person name="Uchiyama I."/>
            <person name="Ito T."/>
            <person name="Fujiyama A."/>
            <person name="Inagaki F."/>
            <person name="Takami H."/>
        </authorList>
    </citation>
    <scope>NUCLEOTIDE SEQUENCE</scope>
    <source>
        <strain evidence="2">Expedition CK06-06</strain>
    </source>
</reference>
<organism evidence="2">
    <name type="scientific">marine sediment metagenome</name>
    <dbReference type="NCBI Taxonomy" id="412755"/>
    <lineage>
        <taxon>unclassified sequences</taxon>
        <taxon>metagenomes</taxon>
        <taxon>ecological metagenomes</taxon>
    </lineage>
</organism>
<proteinExistence type="predicted"/>
<dbReference type="Gene3D" id="3.40.1350.80">
    <property type="match status" value="1"/>
</dbReference>
<name>X1FMZ0_9ZZZZ</name>
<comment type="caution">
    <text evidence="2">The sequence shown here is derived from an EMBL/GenBank/DDBJ whole genome shotgun (WGS) entry which is preliminary data.</text>
</comment>
<feature type="non-terminal residue" evidence="2">
    <location>
        <position position="36"/>
    </location>
</feature>
<dbReference type="GO" id="GO:0009036">
    <property type="term" value="F:type II site-specific deoxyribonuclease activity"/>
    <property type="evidence" value="ECO:0007669"/>
    <property type="project" value="InterPro"/>
</dbReference>
<feature type="non-terminal residue" evidence="2">
    <location>
        <position position="1"/>
    </location>
</feature>
<feature type="domain" description="BsuBI/PstI restriction endonuclease" evidence="1">
    <location>
        <begin position="2"/>
        <end position="36"/>
    </location>
</feature>
<dbReference type="InterPro" id="IPR041963">
    <property type="entry name" value="BsuBI/PstI_C_sf"/>
</dbReference>